<dbReference type="InterPro" id="IPR006311">
    <property type="entry name" value="TAT_signal"/>
</dbReference>
<keyword evidence="3" id="KW-1185">Reference proteome</keyword>
<dbReference type="RefSeq" id="WP_087820634.1">
    <property type="nucleotide sequence ID" value="NZ_FYAH01000002.1"/>
</dbReference>
<feature type="signal peptide" evidence="1">
    <location>
        <begin position="1"/>
        <end position="26"/>
    </location>
</feature>
<proteinExistence type="predicted"/>
<dbReference type="Pfam" id="PF07394">
    <property type="entry name" value="DUF1501"/>
    <property type="match status" value="1"/>
</dbReference>
<dbReference type="InterPro" id="IPR010869">
    <property type="entry name" value="DUF1501"/>
</dbReference>
<dbReference type="Proteomes" id="UP000196485">
    <property type="component" value="Unassembled WGS sequence"/>
</dbReference>
<reference evidence="3" key="1">
    <citation type="submission" date="2017-06" db="EMBL/GenBank/DDBJ databases">
        <authorList>
            <person name="Rodrigo-Torres L."/>
            <person name="Arahal R. D."/>
            <person name="Lucena T."/>
        </authorList>
    </citation>
    <scope>NUCLEOTIDE SEQUENCE [LARGE SCALE GENOMIC DNA]</scope>
    <source>
        <strain evidence="3">type strain: CECT 9192</strain>
    </source>
</reference>
<evidence type="ECO:0000313" key="2">
    <source>
        <dbReference type="EMBL" id="SMY16626.1"/>
    </source>
</evidence>
<accession>A0A1Y6KZ31</accession>
<dbReference type="PANTHER" id="PTHR43737:SF1">
    <property type="entry name" value="DUF1501 DOMAIN-CONTAINING PROTEIN"/>
    <property type="match status" value="1"/>
</dbReference>
<gene>
    <name evidence="2" type="ORF">PAQU9191_01862</name>
</gene>
<evidence type="ECO:0000313" key="3">
    <source>
        <dbReference type="Proteomes" id="UP000196485"/>
    </source>
</evidence>
<sequence>MKLSRRRFLKTSAIVSATTLSASTFASSLSPTDDIQPSDNANKALVCVFLFGGNDAYNMIVPTPGCDAYQDYKAARPIMGLPETQLSPLNLTTSNGVPLSIDNNMSSLLPLFESGDATAIINSGQLVQPTTRDDISNAKVTLPQFLMAHNQQQDLWQLGTENLGNAYGWAGRMMEMLGASGSLSPLISVNQGQKLLRYKTAQQTVVNRDGSGIYAGWKSEERLDGYFAHFTQRKYSNIYMRNYASAMSHNVSENEAITKILADHPSHYSYPESDLAEQLEMVSRLIKARDDMHQQRQVFFVGLEGFDTHKNQKKIHPQLLQQVSDALSTFNADMVDSGLNDQVTCITMSDFGRRLQANASGTDHGWAGHQIVTGGAVRGNNVYGEWPQLTVNSQHNYNNGRIIPTIAADQVNASLCRWLGLSEPQILSIFPNLNNFDSPYIEFI</sequence>
<name>A0A1Y6KZ31_9GAMM</name>
<dbReference type="EMBL" id="FYAH01000002">
    <property type="protein sequence ID" value="SMY16626.1"/>
    <property type="molecule type" value="Genomic_DNA"/>
</dbReference>
<dbReference type="PANTHER" id="PTHR43737">
    <property type="entry name" value="BLL7424 PROTEIN"/>
    <property type="match status" value="1"/>
</dbReference>
<organism evidence="2 3">
    <name type="scientific">Photobacterium aquimaris</name>
    <dbReference type="NCBI Taxonomy" id="512643"/>
    <lineage>
        <taxon>Bacteria</taxon>
        <taxon>Pseudomonadati</taxon>
        <taxon>Pseudomonadota</taxon>
        <taxon>Gammaproteobacteria</taxon>
        <taxon>Vibrionales</taxon>
        <taxon>Vibrionaceae</taxon>
        <taxon>Photobacterium</taxon>
    </lineage>
</organism>
<keyword evidence="1" id="KW-0732">Signal</keyword>
<dbReference type="PROSITE" id="PS51318">
    <property type="entry name" value="TAT"/>
    <property type="match status" value="1"/>
</dbReference>
<feature type="chain" id="PRO_5012915718" description="DUF1501 domain-containing protein" evidence="1">
    <location>
        <begin position="27"/>
        <end position="444"/>
    </location>
</feature>
<protein>
    <recommendedName>
        <fullName evidence="4">DUF1501 domain-containing protein</fullName>
    </recommendedName>
</protein>
<dbReference type="AlphaFoldDB" id="A0A1Y6KZ31"/>
<evidence type="ECO:0008006" key="4">
    <source>
        <dbReference type="Google" id="ProtNLM"/>
    </source>
</evidence>
<evidence type="ECO:0000256" key="1">
    <source>
        <dbReference type="SAM" id="SignalP"/>
    </source>
</evidence>